<keyword evidence="2" id="KW-1185">Reference proteome</keyword>
<dbReference type="Pfam" id="PF14595">
    <property type="entry name" value="Thioredoxin_9"/>
    <property type="match status" value="1"/>
</dbReference>
<evidence type="ECO:0000313" key="2">
    <source>
        <dbReference type="Proteomes" id="UP001409291"/>
    </source>
</evidence>
<proteinExistence type="predicted"/>
<organism evidence="1 2">
    <name type="scientific">Sphingobacterium kitahiroshimense</name>
    <dbReference type="NCBI Taxonomy" id="470446"/>
    <lineage>
        <taxon>Bacteria</taxon>
        <taxon>Pseudomonadati</taxon>
        <taxon>Bacteroidota</taxon>
        <taxon>Sphingobacteriia</taxon>
        <taxon>Sphingobacteriales</taxon>
        <taxon>Sphingobacteriaceae</taxon>
        <taxon>Sphingobacterium</taxon>
    </lineage>
</organism>
<name>A0ABV0BZU2_9SPHI</name>
<accession>A0ABV0BZU2</accession>
<evidence type="ECO:0000313" key="1">
    <source>
        <dbReference type="EMBL" id="MEN5378877.1"/>
    </source>
</evidence>
<protein>
    <submittedName>
        <fullName evidence="1">Thioredoxin family protein</fullName>
    </submittedName>
</protein>
<dbReference type="SUPFAM" id="SSF52833">
    <property type="entry name" value="Thioredoxin-like"/>
    <property type="match status" value="1"/>
</dbReference>
<dbReference type="Proteomes" id="UP001409291">
    <property type="component" value="Unassembled WGS sequence"/>
</dbReference>
<dbReference type="InterPro" id="IPR036249">
    <property type="entry name" value="Thioredoxin-like_sf"/>
</dbReference>
<dbReference type="Gene3D" id="3.40.30.10">
    <property type="entry name" value="Glutaredoxin"/>
    <property type="match status" value="1"/>
</dbReference>
<sequence length="169" mass="19605">MSQIVSTEPTLDQKSIEKYVLSLQRGIAIRNNFVPDPEQEKMLKEKQFNGKILILGAGWCGDCSQVIPVIYKFFGSSIPVKILYREQHPMLMQQFLTNGTDSIPIVIFMNSQYKLLCHWGPRTRHGNHLLQRFKSNPENYPRETFLQDLHAYYDENQGFDIIAEILSIL</sequence>
<dbReference type="EMBL" id="JBDJNQ010000008">
    <property type="protein sequence ID" value="MEN5378877.1"/>
    <property type="molecule type" value="Genomic_DNA"/>
</dbReference>
<comment type="caution">
    <text evidence="1">The sequence shown here is derived from an EMBL/GenBank/DDBJ whole genome shotgun (WGS) entry which is preliminary data.</text>
</comment>
<gene>
    <name evidence="1" type="ORF">ABE541_16565</name>
</gene>
<reference evidence="1 2" key="1">
    <citation type="submission" date="2024-04" db="EMBL/GenBank/DDBJ databases">
        <title>WGS of bacteria from Torrens River.</title>
        <authorList>
            <person name="Wyrsch E.R."/>
            <person name="Drigo B."/>
        </authorList>
    </citation>
    <scope>NUCLEOTIDE SEQUENCE [LARGE SCALE GENOMIC DNA]</scope>
    <source>
        <strain evidence="1 2">TWI391</strain>
    </source>
</reference>
<dbReference type="RefSeq" id="WP_346581740.1">
    <property type="nucleotide sequence ID" value="NZ_JBDJLH010000017.1"/>
</dbReference>